<reference evidence="2 3" key="1">
    <citation type="submission" date="2018-10" db="EMBL/GenBank/DDBJ databases">
        <title>Isolation, diversity and antifungal activity of actinobacteria from wheat.</title>
        <authorList>
            <person name="Han C."/>
        </authorList>
    </citation>
    <scope>NUCLEOTIDE SEQUENCE [LARGE SCALE GENOMIC DNA]</scope>
    <source>
        <strain evidence="2 3">NEAU-YY56</strain>
    </source>
</reference>
<dbReference type="Proteomes" id="UP000269289">
    <property type="component" value="Unassembled WGS sequence"/>
</dbReference>
<proteinExistence type="predicted"/>
<keyword evidence="1" id="KW-0472">Membrane</keyword>
<name>A0A3M2IZ11_9CELL</name>
<accession>A0A3M2IZ11</accession>
<evidence type="ECO:0000313" key="3">
    <source>
        <dbReference type="Proteomes" id="UP000269289"/>
    </source>
</evidence>
<keyword evidence="1" id="KW-1133">Transmembrane helix</keyword>
<evidence type="ECO:0000256" key="1">
    <source>
        <dbReference type="SAM" id="Phobius"/>
    </source>
</evidence>
<sequence length="426" mass="47812">MSDERARADIVLAQSTERGALDAGAAAAPEVAAGANAHADAVGYYFARFGTFYLLTGSEVDFASARSALLDGLEADTRVADVQRDELRPAWTHYIKQFPVGSVTSTHNLLSDGDAFRALYMSDPVCFRVHVPIKNQPMFRNETDIPTEDYWVAWDGITLIALWERQPGSEVPPRSGGHVVVDIIRDASRRADFDVFVQACSLGCTNMFAHRVIRVTQYPDDESSDVVMYQDRGFPVVQAHLHREGVQEEVLRALFRDLARLGYAFAQYKNAGLRVRAMEDRARSLVEQLLALDYQKIYASSMPRRERIRSALRAGRHTPRFTRASSGSKRLISMIWLAMANIEAHRRDWLVWRRRLDDAATTRGRDSIHDIDRKDDDLVVENIDIAFLRAAVEQRSGRIDNREIVLVTFASAVVAAAVALLTAMLM</sequence>
<keyword evidence="3" id="KW-1185">Reference proteome</keyword>
<protein>
    <submittedName>
        <fullName evidence="2">Uncharacterized protein</fullName>
    </submittedName>
</protein>
<dbReference type="RefSeq" id="WP_122149992.1">
    <property type="nucleotide sequence ID" value="NZ_RFFI01000078.1"/>
</dbReference>
<keyword evidence="1" id="KW-0812">Transmembrane</keyword>
<organism evidence="2 3">
    <name type="scientific">Cellulomonas triticagri</name>
    <dbReference type="NCBI Taxonomy" id="2483352"/>
    <lineage>
        <taxon>Bacteria</taxon>
        <taxon>Bacillati</taxon>
        <taxon>Actinomycetota</taxon>
        <taxon>Actinomycetes</taxon>
        <taxon>Micrococcales</taxon>
        <taxon>Cellulomonadaceae</taxon>
        <taxon>Cellulomonas</taxon>
    </lineage>
</organism>
<evidence type="ECO:0000313" key="2">
    <source>
        <dbReference type="EMBL" id="RMI07112.1"/>
    </source>
</evidence>
<dbReference type="AlphaFoldDB" id="A0A3M2IZ11"/>
<gene>
    <name evidence="2" type="ORF">EBM89_13775</name>
</gene>
<feature type="transmembrane region" description="Helical" evidence="1">
    <location>
        <begin position="404"/>
        <end position="425"/>
    </location>
</feature>
<dbReference type="OrthoDB" id="5141935at2"/>
<comment type="caution">
    <text evidence="2">The sequence shown here is derived from an EMBL/GenBank/DDBJ whole genome shotgun (WGS) entry which is preliminary data.</text>
</comment>
<dbReference type="EMBL" id="RFFI01000078">
    <property type="protein sequence ID" value="RMI07112.1"/>
    <property type="molecule type" value="Genomic_DNA"/>
</dbReference>